<gene>
    <name evidence="3" type="ORF">WG66_10334</name>
</gene>
<dbReference type="AlphaFoldDB" id="A0A0W0FLE1"/>
<sequence>MSSAFERQIRPVYDALDTGSNKSAIVACNKLLKKYPKNGLVKALKALALVRSQKVEESLILCDEVLASKPTDDSTLTAMMHVLRGLGRHNDMVTMFEEAYKQQPGNEELGAQTFFAQVRASHWKSAQQIATKMYKQFQEEKYLYWSIAGTVLQANDPTTNSNMKTLLYKLAHRLVTSSPRPSALHPERFYLHLKILRELELFDEAAQLFDSDAGRLYCATNLSCNELRRDIMKDRGLLKKEGERAEGLIRDKNDRNWLEFLSVLDATFSYDDASKEDRLKHVSTSRDLFTAISEADGRKERAGFLALLELEYRSRSHNLSSDSSTMFHLMCKYFEMFGDKTCCYEDMKPYLMLSPEDVSKWTDFLESIPSAFSHVNELQRYINAQKLIRFNLQTADLTIDAETSRAQLYIKKYLEGLPLGSDFPSTELQPADDLAILAASVLVNIWKLTGKEQYLFDAAIILEYGLTKSKQSFQMRLMLIRVYRLMGAPMAALEHYRLLRVKQIQNDTLSHFVLSRASMFSLAATGDLTFSTECIEASQIYLTNSQETGDYVIRAFTAEKYSQIPEFIAFEDRLDNSLQRDIVKMEHLRMRLTHEPISSDVVDMELIELKFIFDRQHHDNRDFAILVDYQPEVAGSFNEQTLLLGKSEGQGWLSSLLKLYIRAFTQASDLDDTVEEKLLVGDRPKQLPELDKQTPLKDRVKSRAEAELAELTRHELALVQFADALSDWLEPYHDYARPPPAVVLAEAARLTEKKTGFPLKGVEIPPQNGNSHKKDEEPPTVVDPPEAIVQFFEDMQARFNTVKESGSLSEILHVATVVQEAFLLFVVATTRFKAQSVVKINKLGGLVGKFKPIKAASLSVAKNIASELVALGGEAGNQESRKAMMDSSTISSDEIDHDFALNVAKKITDSRKKVSEGVGKGLAKLCSTYDS</sequence>
<evidence type="ECO:0000256" key="2">
    <source>
        <dbReference type="SAM" id="MobiDB-lite"/>
    </source>
</evidence>
<protein>
    <submittedName>
        <fullName evidence="3">Putative actin cytoskeleton organization protein</fullName>
    </submittedName>
</protein>
<comment type="caution">
    <text evidence="3">The sequence shown here is derived from an EMBL/GenBank/DDBJ whole genome shotgun (WGS) entry which is preliminary data.</text>
</comment>
<dbReference type="GO" id="GO:0031416">
    <property type="term" value="C:NatB complex"/>
    <property type="evidence" value="ECO:0007669"/>
    <property type="project" value="TreeGrafter"/>
</dbReference>
<feature type="region of interest" description="Disordered" evidence="2">
    <location>
        <begin position="758"/>
        <end position="782"/>
    </location>
</feature>
<evidence type="ECO:0000256" key="1">
    <source>
        <dbReference type="ARBA" id="ARBA00006298"/>
    </source>
</evidence>
<organism evidence="3 4">
    <name type="scientific">Moniliophthora roreri</name>
    <name type="common">Frosty pod rot fungus</name>
    <name type="synonym">Monilia roreri</name>
    <dbReference type="NCBI Taxonomy" id="221103"/>
    <lineage>
        <taxon>Eukaryota</taxon>
        <taxon>Fungi</taxon>
        <taxon>Dikarya</taxon>
        <taxon>Basidiomycota</taxon>
        <taxon>Agaricomycotina</taxon>
        <taxon>Agaricomycetes</taxon>
        <taxon>Agaricomycetidae</taxon>
        <taxon>Agaricales</taxon>
        <taxon>Marasmiineae</taxon>
        <taxon>Marasmiaceae</taxon>
        <taxon>Moniliophthora</taxon>
    </lineage>
</organism>
<proteinExistence type="inferred from homology"/>
<dbReference type="PANTHER" id="PTHR22767">
    <property type="entry name" value="N-TERMINAL ACETYLTRANSFERASE-RELATED"/>
    <property type="match status" value="1"/>
</dbReference>
<dbReference type="eggNOG" id="KOG2053">
    <property type="taxonomic scope" value="Eukaryota"/>
</dbReference>
<dbReference type="PANTHER" id="PTHR22767:SF3">
    <property type="entry name" value="N-ALPHA-ACETYLTRANSFERASE 25, NATB AUXILIARY SUBUNIT"/>
    <property type="match status" value="1"/>
</dbReference>
<dbReference type="EMBL" id="LATX01001869">
    <property type="protein sequence ID" value="KTB37164.1"/>
    <property type="molecule type" value="Genomic_DNA"/>
</dbReference>
<accession>A0A0W0FLE1</accession>
<dbReference type="Proteomes" id="UP000054988">
    <property type="component" value="Unassembled WGS sequence"/>
</dbReference>
<name>A0A0W0FLE1_MONRR</name>
<evidence type="ECO:0000313" key="3">
    <source>
        <dbReference type="EMBL" id="KTB37164.1"/>
    </source>
</evidence>
<dbReference type="Gene3D" id="1.25.40.1040">
    <property type="match status" value="1"/>
</dbReference>
<dbReference type="Pfam" id="PF09797">
    <property type="entry name" value="NatB_MDM20"/>
    <property type="match status" value="1"/>
</dbReference>
<dbReference type="InterPro" id="IPR019183">
    <property type="entry name" value="NAA25_NatB_aux_su"/>
</dbReference>
<dbReference type="SUPFAM" id="SSF48452">
    <property type="entry name" value="TPR-like"/>
    <property type="match status" value="1"/>
</dbReference>
<reference evidence="3 4" key="1">
    <citation type="submission" date="2015-12" db="EMBL/GenBank/DDBJ databases">
        <title>Draft genome sequence of Moniliophthora roreri, the causal agent of frosty pod rot of cacao.</title>
        <authorList>
            <person name="Aime M.C."/>
            <person name="Diaz-Valderrama J.R."/>
            <person name="Kijpornyongpan T."/>
            <person name="Phillips-Mora W."/>
        </authorList>
    </citation>
    <scope>NUCLEOTIDE SEQUENCE [LARGE SCALE GENOMIC DNA]</scope>
    <source>
        <strain evidence="3 4">MCA 2952</strain>
    </source>
</reference>
<dbReference type="InterPro" id="IPR011990">
    <property type="entry name" value="TPR-like_helical_dom_sf"/>
</dbReference>
<evidence type="ECO:0000313" key="4">
    <source>
        <dbReference type="Proteomes" id="UP000054988"/>
    </source>
</evidence>
<comment type="similarity">
    <text evidence="1">Belongs to the MDM20/NAA25 family.</text>
</comment>